<name>A0AC58P8H2_CAMBA</name>
<evidence type="ECO:0000313" key="1">
    <source>
        <dbReference type="Proteomes" id="UP001732780"/>
    </source>
</evidence>
<dbReference type="RefSeq" id="XP_074206315.1">
    <property type="nucleotide sequence ID" value="XM_074350214.1"/>
</dbReference>
<gene>
    <name evidence="2" type="primary">SLC34A1</name>
</gene>
<proteinExistence type="predicted"/>
<organism evidence="1 2">
    <name type="scientific">Camelus bactrianus</name>
    <name type="common">Bactrian camel</name>
    <dbReference type="NCBI Taxonomy" id="9837"/>
    <lineage>
        <taxon>Eukaryota</taxon>
        <taxon>Metazoa</taxon>
        <taxon>Chordata</taxon>
        <taxon>Craniata</taxon>
        <taxon>Vertebrata</taxon>
        <taxon>Euteleostomi</taxon>
        <taxon>Mammalia</taxon>
        <taxon>Eutheria</taxon>
        <taxon>Laurasiatheria</taxon>
        <taxon>Artiodactyla</taxon>
        <taxon>Tylopoda</taxon>
        <taxon>Camelidae</taxon>
        <taxon>Camelus</taxon>
    </lineage>
</organism>
<reference evidence="2" key="1">
    <citation type="submission" date="2025-08" db="UniProtKB">
        <authorList>
            <consortium name="RefSeq"/>
        </authorList>
    </citation>
    <scope>IDENTIFICATION</scope>
    <source>
        <tissue evidence="2">Blood</tissue>
    </source>
</reference>
<evidence type="ECO:0000313" key="2">
    <source>
        <dbReference type="RefSeq" id="XP_074206315.1"/>
    </source>
</evidence>
<protein>
    <submittedName>
        <fullName evidence="2">Sodium-dependent phosphate transport protein 2A isoform X1</fullName>
    </submittedName>
</protein>
<keyword evidence="1" id="KW-1185">Reference proteome</keyword>
<dbReference type="Proteomes" id="UP001732780">
    <property type="component" value="Chromosome 22"/>
</dbReference>
<accession>A0AC58P8H2</accession>
<sequence>MMSYGERLGGPAVSPLPVRRAHMVCGAAFAYVPSPQVLHRIPGTSAYAFPSLGPVALTEHGCPYGEALECHNPLPTKLALEDEQKPEPGLAQKLRWAGVTLLKAPLMLAFLYLFVCSLDVLSSAFQLAGGKVAGDIFKDNAILSNPVAGLVVGILVTVLVQSSSTSTSIVVSLVSSGLLEVSSAIPIIMGSNIGTSVTNTIVALMQAGDRTDFRRAFAGATVHDCFNWLSVLVLLPLEAATGYLHHITRLVVASFNIRGGRDAPDLLKIITEPFTKLIIQLDQSVITSIATGNESLRNHSLIRIWCHPDPMEAPTPRPRAEANTSQMLGNVTREKCHHIFVDTGLPDLAVGLILLAGSLVLLCTCLILLVKMLNSLLKGQVAKVIQKVINTDFPAPFTWATGYFAMVVGAGMTFVVQSSSVFTSAITPLIGLGVISIERAYPLTLGSNLGTTTTAILAALASPREKLSSAFQASCCGTQCPARACPSAWPRRWASAPPSTAGSPSSTSSCASCCCPRWCLAYPWQAGGPCPWTVSSPVPPCAVPGPSPAPHRCPPGSSWRSCPQPRPPPASRCLLATMPPVSRLWPRLAPGARKGLCLVPWVEGQRGVSVCCGHTPVPVQVLGGLGLCGSGSVYEHTWACWGKPVCQPARVYPCTWQRGAACQLQGTLHMHLEACACVLVYTQLPLGWAGVRVGLST</sequence>